<evidence type="ECO:0000259" key="11">
    <source>
        <dbReference type="Pfam" id="PF12019"/>
    </source>
</evidence>
<proteinExistence type="inferred from homology"/>
<keyword evidence="8" id="KW-0472">Membrane</keyword>
<evidence type="ECO:0000256" key="7">
    <source>
        <dbReference type="ARBA" id="ARBA00022989"/>
    </source>
</evidence>
<dbReference type="PROSITE" id="PS00409">
    <property type="entry name" value="PROKAR_NTER_METHYL"/>
    <property type="match status" value="1"/>
</dbReference>
<dbReference type="InterPro" id="IPR022346">
    <property type="entry name" value="T2SS_GspH"/>
</dbReference>
<dbReference type="GO" id="GO:0005886">
    <property type="term" value="C:plasma membrane"/>
    <property type="evidence" value="ECO:0007669"/>
    <property type="project" value="UniProtKB-SubCell"/>
</dbReference>
<name>A0A7V8FM37_9BURK</name>
<protein>
    <recommendedName>
        <fullName evidence="2">Type II secretion system protein H</fullName>
    </recommendedName>
    <alternativeName>
        <fullName evidence="10">General secretion pathway protein H</fullName>
    </alternativeName>
</protein>
<keyword evidence="4" id="KW-0488">Methylation</keyword>
<reference evidence="13" key="1">
    <citation type="journal article" date="2020" name="MBio">
        <title>Horizontal gene transfer to a defensive symbiont with a reduced genome amongst a multipartite beetle microbiome.</title>
        <authorList>
            <person name="Waterworth S.C."/>
            <person name="Florez L.V."/>
            <person name="Rees E.R."/>
            <person name="Hertweck C."/>
            <person name="Kaltenpoth M."/>
            <person name="Kwan J.C."/>
        </authorList>
    </citation>
    <scope>NUCLEOTIDE SEQUENCE [LARGE SCALE GENOMIC DNA]</scope>
</reference>
<dbReference type="SUPFAM" id="SSF54523">
    <property type="entry name" value="Pili subunits"/>
    <property type="match status" value="1"/>
</dbReference>
<evidence type="ECO:0000256" key="8">
    <source>
        <dbReference type="ARBA" id="ARBA00023136"/>
    </source>
</evidence>
<evidence type="ECO:0000313" key="12">
    <source>
        <dbReference type="EMBL" id="KAF1019681.1"/>
    </source>
</evidence>
<organism evidence="12 13">
    <name type="scientific">Paracidovorax wautersii</name>
    <dbReference type="NCBI Taxonomy" id="1177982"/>
    <lineage>
        <taxon>Bacteria</taxon>
        <taxon>Pseudomonadati</taxon>
        <taxon>Pseudomonadota</taxon>
        <taxon>Betaproteobacteria</taxon>
        <taxon>Burkholderiales</taxon>
        <taxon>Comamonadaceae</taxon>
        <taxon>Paracidovorax</taxon>
    </lineage>
</organism>
<dbReference type="EMBL" id="WNDQ01000050">
    <property type="protein sequence ID" value="KAF1019681.1"/>
    <property type="molecule type" value="Genomic_DNA"/>
</dbReference>
<dbReference type="InterPro" id="IPR045584">
    <property type="entry name" value="Pilin-like"/>
</dbReference>
<keyword evidence="5" id="KW-0997">Cell inner membrane</keyword>
<dbReference type="AlphaFoldDB" id="A0A7V8FM37"/>
<evidence type="ECO:0000256" key="1">
    <source>
        <dbReference type="ARBA" id="ARBA00004377"/>
    </source>
</evidence>
<comment type="subcellular location">
    <subcellularLocation>
        <location evidence="1">Cell inner membrane</location>
        <topology evidence="1">Single-pass membrane protein</topology>
    </subcellularLocation>
</comment>
<dbReference type="Pfam" id="PF07963">
    <property type="entry name" value="N_methyl"/>
    <property type="match status" value="1"/>
</dbReference>
<evidence type="ECO:0000256" key="3">
    <source>
        <dbReference type="ARBA" id="ARBA00022475"/>
    </source>
</evidence>
<evidence type="ECO:0000256" key="2">
    <source>
        <dbReference type="ARBA" id="ARBA00021549"/>
    </source>
</evidence>
<accession>A0A7V8FM37</accession>
<dbReference type="GO" id="GO:0015627">
    <property type="term" value="C:type II protein secretion system complex"/>
    <property type="evidence" value="ECO:0007669"/>
    <property type="project" value="InterPro"/>
</dbReference>
<gene>
    <name evidence="12" type="ORF">GAK30_02999</name>
</gene>
<dbReference type="Gene3D" id="3.55.40.10">
    <property type="entry name" value="minor pseudopilin epsh domain"/>
    <property type="match status" value="1"/>
</dbReference>
<dbReference type="Pfam" id="PF12019">
    <property type="entry name" value="GspH"/>
    <property type="match status" value="1"/>
</dbReference>
<dbReference type="NCBIfam" id="TIGR02532">
    <property type="entry name" value="IV_pilin_GFxxxE"/>
    <property type="match status" value="1"/>
</dbReference>
<sequence length="193" mass="20725">MKTAAARRRGLTLVELLVVLAVLALLAAFTAPAARDYQRDLALASATTRITGLLAAARSEALRRQADVIVAPIAGQDWNSGWRLFVDHKGNGRYDDAAQLLSTSPALTQPYLSTAMVANRTVTQGYVRYTGAGFAINVDGSFGARTFEIRRNDVATNSHRATRRIKIGATGRLRLCTPTRANDSTCSMAGEAD</sequence>
<keyword evidence="3" id="KW-1003">Cell membrane</keyword>
<feature type="domain" description="General secretion pathway GspH" evidence="11">
    <location>
        <begin position="46"/>
        <end position="171"/>
    </location>
</feature>
<evidence type="ECO:0000256" key="6">
    <source>
        <dbReference type="ARBA" id="ARBA00022692"/>
    </source>
</evidence>
<evidence type="ECO:0000256" key="4">
    <source>
        <dbReference type="ARBA" id="ARBA00022481"/>
    </source>
</evidence>
<evidence type="ECO:0000256" key="5">
    <source>
        <dbReference type="ARBA" id="ARBA00022519"/>
    </source>
</evidence>
<comment type="caution">
    <text evidence="12">The sequence shown here is derived from an EMBL/GenBank/DDBJ whole genome shotgun (WGS) entry which is preliminary data.</text>
</comment>
<dbReference type="GO" id="GO:0015628">
    <property type="term" value="P:protein secretion by the type II secretion system"/>
    <property type="evidence" value="ECO:0007669"/>
    <property type="project" value="InterPro"/>
</dbReference>
<comment type="similarity">
    <text evidence="9">Belongs to the GSP H family.</text>
</comment>
<keyword evidence="7" id="KW-1133">Transmembrane helix</keyword>
<keyword evidence="6" id="KW-0812">Transmembrane</keyword>
<dbReference type="InterPro" id="IPR012902">
    <property type="entry name" value="N_methyl_site"/>
</dbReference>
<dbReference type="Proteomes" id="UP000461670">
    <property type="component" value="Unassembled WGS sequence"/>
</dbReference>
<evidence type="ECO:0000256" key="9">
    <source>
        <dbReference type="ARBA" id="ARBA00025772"/>
    </source>
</evidence>
<evidence type="ECO:0000313" key="13">
    <source>
        <dbReference type="Proteomes" id="UP000461670"/>
    </source>
</evidence>
<evidence type="ECO:0000256" key="10">
    <source>
        <dbReference type="ARBA" id="ARBA00030775"/>
    </source>
</evidence>